<name>A0AAD8YDE0_9STRA</name>
<organism evidence="3 4">
    <name type="scientific">Skeletonema marinoi</name>
    <dbReference type="NCBI Taxonomy" id="267567"/>
    <lineage>
        <taxon>Eukaryota</taxon>
        <taxon>Sar</taxon>
        <taxon>Stramenopiles</taxon>
        <taxon>Ochrophyta</taxon>
        <taxon>Bacillariophyta</taxon>
        <taxon>Coscinodiscophyceae</taxon>
        <taxon>Thalassiosirophycidae</taxon>
        <taxon>Thalassiosirales</taxon>
        <taxon>Skeletonemataceae</taxon>
        <taxon>Skeletonema</taxon>
        <taxon>Skeletonema marinoi-dohrnii complex</taxon>
    </lineage>
</organism>
<dbReference type="InterPro" id="IPR003347">
    <property type="entry name" value="JmjC_dom"/>
</dbReference>
<evidence type="ECO:0000259" key="2">
    <source>
        <dbReference type="Pfam" id="PF08007"/>
    </source>
</evidence>
<feature type="region of interest" description="Disordered" evidence="1">
    <location>
        <begin position="393"/>
        <end position="414"/>
    </location>
</feature>
<dbReference type="Gene3D" id="2.60.120.650">
    <property type="entry name" value="Cupin"/>
    <property type="match status" value="1"/>
</dbReference>
<feature type="region of interest" description="Disordered" evidence="1">
    <location>
        <begin position="222"/>
        <end position="251"/>
    </location>
</feature>
<proteinExistence type="predicted"/>
<accession>A0AAD8YDE0</accession>
<dbReference type="AlphaFoldDB" id="A0AAD8YDE0"/>
<keyword evidence="4" id="KW-1185">Reference proteome</keyword>
<evidence type="ECO:0000313" key="3">
    <source>
        <dbReference type="EMBL" id="KAK1743206.1"/>
    </source>
</evidence>
<dbReference type="Proteomes" id="UP001224775">
    <property type="component" value="Unassembled WGS sequence"/>
</dbReference>
<evidence type="ECO:0000313" key="4">
    <source>
        <dbReference type="Proteomes" id="UP001224775"/>
    </source>
</evidence>
<dbReference type="Pfam" id="PF08007">
    <property type="entry name" value="JmjC_2"/>
    <property type="match status" value="1"/>
</dbReference>
<feature type="compositionally biased region" description="Basic and acidic residues" evidence="1">
    <location>
        <begin position="236"/>
        <end position="251"/>
    </location>
</feature>
<comment type="caution">
    <text evidence="3">The sequence shown here is derived from an EMBL/GenBank/DDBJ whole genome shotgun (WGS) entry which is preliminary data.</text>
</comment>
<feature type="domain" description="JmjC" evidence="2">
    <location>
        <begin position="182"/>
        <end position="285"/>
    </location>
</feature>
<evidence type="ECO:0000256" key="1">
    <source>
        <dbReference type="SAM" id="MobiDB-lite"/>
    </source>
</evidence>
<sequence>MAEKETSCTRKSCCGSACAPRPPIVYEVPLLDLQDSTLIPRSAFQDAYDSHQALHIRGYKPSKLANDDAEFFHADDVKDLFDSLGEQDKASWCIENEKNHKPNDDDDTEAKPGNFLHNNNKGRGYCSFLVQHSQEVLEDLLTSRLPMVHLPVKESDSKDDNSTATMKVNYGPALWLFFGKNYNSNESLLGRPEHTDSVTHDGTFHYQLSGTKIWRLRPTAELMEQNESSPSNKKRKVEESESEKEASNHHIEVECKEGDILLLNTRLWWHSTNIPSQDDPCISYARDIYFSEQKHECENEPQSNRESSMTNVDGTWATEAIEADTILFTEHNMPDIELPRVQLRTEMASFLDNTASEGPNCQLVELEDDEGGTFMAVVTLRDIREGEFFTLLESDDEEESGDEDCSEEALEEEE</sequence>
<gene>
    <name evidence="3" type="ORF">QTG54_005827</name>
</gene>
<dbReference type="SUPFAM" id="SSF51197">
    <property type="entry name" value="Clavaminate synthase-like"/>
    <property type="match status" value="1"/>
</dbReference>
<dbReference type="EMBL" id="JATAAI010000009">
    <property type="protein sequence ID" value="KAK1743206.1"/>
    <property type="molecule type" value="Genomic_DNA"/>
</dbReference>
<reference evidence="3" key="1">
    <citation type="submission" date="2023-06" db="EMBL/GenBank/DDBJ databases">
        <title>Survivors Of The Sea: Transcriptome response of Skeletonema marinoi to long-term dormancy.</title>
        <authorList>
            <person name="Pinder M.I.M."/>
            <person name="Kourtchenko O."/>
            <person name="Robertson E.K."/>
            <person name="Larsson T."/>
            <person name="Maumus F."/>
            <person name="Osuna-Cruz C.M."/>
            <person name="Vancaester E."/>
            <person name="Stenow R."/>
            <person name="Vandepoele K."/>
            <person name="Ploug H."/>
            <person name="Bruchert V."/>
            <person name="Godhe A."/>
            <person name="Topel M."/>
        </authorList>
    </citation>
    <scope>NUCLEOTIDE SEQUENCE</scope>
    <source>
        <strain evidence="3">R05AC</strain>
    </source>
</reference>
<protein>
    <recommendedName>
        <fullName evidence="2">JmjC domain-containing protein</fullName>
    </recommendedName>
</protein>